<feature type="non-terminal residue" evidence="2">
    <location>
        <position position="1"/>
    </location>
</feature>
<name>X1QMJ3_9ZZZZ</name>
<comment type="caution">
    <text evidence="2">The sequence shown here is derived from an EMBL/GenBank/DDBJ whole genome shotgun (WGS) entry which is preliminary data.</text>
</comment>
<evidence type="ECO:0000313" key="2">
    <source>
        <dbReference type="EMBL" id="GAI55991.1"/>
    </source>
</evidence>
<feature type="compositionally biased region" description="Basic and acidic residues" evidence="1">
    <location>
        <begin position="8"/>
        <end position="30"/>
    </location>
</feature>
<proteinExistence type="predicted"/>
<gene>
    <name evidence="2" type="ORF">S06H3_60277</name>
</gene>
<feature type="region of interest" description="Disordered" evidence="1">
    <location>
        <begin position="1"/>
        <end position="30"/>
    </location>
</feature>
<protein>
    <submittedName>
        <fullName evidence="2">Uncharacterized protein</fullName>
    </submittedName>
</protein>
<dbReference type="EMBL" id="BARV01039303">
    <property type="protein sequence ID" value="GAI55991.1"/>
    <property type="molecule type" value="Genomic_DNA"/>
</dbReference>
<sequence length="30" mass="3596">LAQARFTTPEKKYPYKVKQHEGEGDRHPRQ</sequence>
<evidence type="ECO:0000256" key="1">
    <source>
        <dbReference type="SAM" id="MobiDB-lite"/>
    </source>
</evidence>
<dbReference type="AlphaFoldDB" id="X1QMJ3"/>
<organism evidence="2">
    <name type="scientific">marine sediment metagenome</name>
    <dbReference type="NCBI Taxonomy" id="412755"/>
    <lineage>
        <taxon>unclassified sequences</taxon>
        <taxon>metagenomes</taxon>
        <taxon>ecological metagenomes</taxon>
    </lineage>
</organism>
<accession>X1QMJ3</accession>
<reference evidence="2" key="1">
    <citation type="journal article" date="2014" name="Front. Microbiol.">
        <title>High frequency of phylogenetically diverse reductive dehalogenase-homologous genes in deep subseafloor sedimentary metagenomes.</title>
        <authorList>
            <person name="Kawai M."/>
            <person name="Futagami T."/>
            <person name="Toyoda A."/>
            <person name="Takaki Y."/>
            <person name="Nishi S."/>
            <person name="Hori S."/>
            <person name="Arai W."/>
            <person name="Tsubouchi T."/>
            <person name="Morono Y."/>
            <person name="Uchiyama I."/>
            <person name="Ito T."/>
            <person name="Fujiyama A."/>
            <person name="Inagaki F."/>
            <person name="Takami H."/>
        </authorList>
    </citation>
    <scope>NUCLEOTIDE SEQUENCE</scope>
    <source>
        <strain evidence="2">Expedition CK06-06</strain>
    </source>
</reference>